<dbReference type="SUPFAM" id="SSF143990">
    <property type="entry name" value="YbiA-like"/>
    <property type="match status" value="1"/>
</dbReference>
<dbReference type="EMBL" id="BKAG01000022">
    <property type="protein sequence ID" value="GEP43836.1"/>
    <property type="molecule type" value="Genomic_DNA"/>
</dbReference>
<evidence type="ECO:0000313" key="4">
    <source>
        <dbReference type="EMBL" id="GEP43836.1"/>
    </source>
</evidence>
<keyword evidence="5" id="KW-1185">Reference proteome</keyword>
<dbReference type="InterPro" id="IPR037238">
    <property type="entry name" value="YbiA-like_sf"/>
</dbReference>
<dbReference type="Pfam" id="PF08719">
    <property type="entry name" value="NADAR"/>
    <property type="match status" value="1"/>
</dbReference>
<dbReference type="CDD" id="cd15457">
    <property type="entry name" value="NADAR"/>
    <property type="match status" value="1"/>
</dbReference>
<dbReference type="Proteomes" id="UP000321577">
    <property type="component" value="Unassembled WGS sequence"/>
</dbReference>
<accession>A0A512MAS1</accession>
<evidence type="ECO:0000256" key="2">
    <source>
        <dbReference type="ARBA" id="ARBA00000751"/>
    </source>
</evidence>
<name>A0A512MAS1_9BACT</name>
<reference evidence="4 5" key="1">
    <citation type="submission" date="2019-07" db="EMBL/GenBank/DDBJ databases">
        <title>Whole genome shotgun sequence of Brevifollis gellanilyticus NBRC 108608.</title>
        <authorList>
            <person name="Hosoyama A."/>
            <person name="Uohara A."/>
            <person name="Ohji S."/>
            <person name="Ichikawa N."/>
        </authorList>
    </citation>
    <scope>NUCLEOTIDE SEQUENCE [LARGE SCALE GENOMIC DNA]</scope>
    <source>
        <strain evidence="4 5">NBRC 108608</strain>
    </source>
</reference>
<dbReference type="AlphaFoldDB" id="A0A512MAS1"/>
<gene>
    <name evidence="4" type="ORF">BGE01nite_31270</name>
</gene>
<dbReference type="Gene3D" id="1.10.357.40">
    <property type="entry name" value="YbiA-like"/>
    <property type="match status" value="1"/>
</dbReference>
<comment type="catalytic activity">
    <reaction evidence="2">
        <text>2,5-diamino-6-hydroxy-4-(5-phosphoribosylamino)-pyrimidine + H2O = 2,5,6-triamino-4-hydroxypyrimidine + D-ribose 5-phosphate</text>
        <dbReference type="Rhea" id="RHEA:23436"/>
        <dbReference type="ChEBI" id="CHEBI:15377"/>
        <dbReference type="ChEBI" id="CHEBI:58614"/>
        <dbReference type="ChEBI" id="CHEBI:78346"/>
        <dbReference type="ChEBI" id="CHEBI:137796"/>
    </reaction>
</comment>
<organism evidence="4 5">
    <name type="scientific">Brevifollis gellanilyticus</name>
    <dbReference type="NCBI Taxonomy" id="748831"/>
    <lineage>
        <taxon>Bacteria</taxon>
        <taxon>Pseudomonadati</taxon>
        <taxon>Verrucomicrobiota</taxon>
        <taxon>Verrucomicrobiia</taxon>
        <taxon>Verrucomicrobiales</taxon>
        <taxon>Verrucomicrobiaceae</taxon>
    </lineage>
</organism>
<dbReference type="InterPro" id="IPR012816">
    <property type="entry name" value="NADAR"/>
</dbReference>
<sequence>MKTFLLQTGDRILVEASPFDRIWGIGMAATHPDAERPQNWQGLNLLGFALMEVRNQLQTE</sequence>
<proteinExistence type="predicted"/>
<protein>
    <recommendedName>
        <fullName evidence="3">NADAR domain-containing protein</fullName>
    </recommendedName>
</protein>
<evidence type="ECO:0000259" key="3">
    <source>
        <dbReference type="Pfam" id="PF08719"/>
    </source>
</evidence>
<comment type="caution">
    <text evidence="4">The sequence shown here is derived from an EMBL/GenBank/DDBJ whole genome shotgun (WGS) entry which is preliminary data.</text>
</comment>
<evidence type="ECO:0000313" key="5">
    <source>
        <dbReference type="Proteomes" id="UP000321577"/>
    </source>
</evidence>
<feature type="domain" description="NADAR" evidence="3">
    <location>
        <begin position="2"/>
        <end position="58"/>
    </location>
</feature>
<comment type="catalytic activity">
    <reaction evidence="1">
        <text>5-amino-6-(5-phospho-D-ribosylamino)uracil + H2O = 5,6-diaminouracil + D-ribose 5-phosphate</text>
        <dbReference type="Rhea" id="RHEA:55020"/>
        <dbReference type="ChEBI" id="CHEBI:15377"/>
        <dbReference type="ChEBI" id="CHEBI:46252"/>
        <dbReference type="ChEBI" id="CHEBI:58453"/>
        <dbReference type="ChEBI" id="CHEBI:78346"/>
    </reaction>
</comment>
<evidence type="ECO:0000256" key="1">
    <source>
        <dbReference type="ARBA" id="ARBA00000022"/>
    </source>
</evidence>